<dbReference type="Proteomes" id="UP001231189">
    <property type="component" value="Unassembled WGS sequence"/>
</dbReference>
<evidence type="ECO:0000259" key="1">
    <source>
        <dbReference type="Pfam" id="PF12776"/>
    </source>
</evidence>
<proteinExistence type="predicted"/>
<dbReference type="AlphaFoldDB" id="A0AAD8S4J2"/>
<dbReference type="EMBL" id="JAUUTY010000004">
    <property type="protein sequence ID" value="KAK1644978.1"/>
    <property type="molecule type" value="Genomic_DNA"/>
</dbReference>
<protein>
    <recommendedName>
        <fullName evidence="1">Myb/SANT-like domain-containing protein</fullName>
    </recommendedName>
</protein>
<dbReference type="PANTHER" id="PTHR47069">
    <property type="match status" value="1"/>
</dbReference>
<reference evidence="2" key="1">
    <citation type="submission" date="2023-07" db="EMBL/GenBank/DDBJ databases">
        <title>A chromosome-level genome assembly of Lolium multiflorum.</title>
        <authorList>
            <person name="Chen Y."/>
            <person name="Copetti D."/>
            <person name="Kolliker R."/>
            <person name="Studer B."/>
        </authorList>
    </citation>
    <scope>NUCLEOTIDE SEQUENCE</scope>
    <source>
        <strain evidence="2">02402/16</strain>
        <tissue evidence="2">Leaf</tissue>
    </source>
</reference>
<name>A0AAD8S4J2_LOLMU</name>
<sequence>MAEKAEKAVWDDAHVVHFISICKEEIANGNRPLGFLNPIGWKNLVEKFEARTGKNLTRTQLKNKWDSMKKEYTWFMELKIAATGLGWDDAKQTVDASKEWWDEHLQVLAEYFLAFTSFSKNKEPDSSVHFSKRIELMSLR</sequence>
<feature type="domain" description="Myb/SANT-like" evidence="1">
    <location>
        <begin position="10"/>
        <end position="104"/>
    </location>
</feature>
<dbReference type="PANTHER" id="PTHR47069:SF1">
    <property type="entry name" value="OS03G0580500 PROTEIN"/>
    <property type="match status" value="1"/>
</dbReference>
<keyword evidence="3" id="KW-1185">Reference proteome</keyword>
<organism evidence="2 3">
    <name type="scientific">Lolium multiflorum</name>
    <name type="common">Italian ryegrass</name>
    <name type="synonym">Lolium perenne subsp. multiflorum</name>
    <dbReference type="NCBI Taxonomy" id="4521"/>
    <lineage>
        <taxon>Eukaryota</taxon>
        <taxon>Viridiplantae</taxon>
        <taxon>Streptophyta</taxon>
        <taxon>Embryophyta</taxon>
        <taxon>Tracheophyta</taxon>
        <taxon>Spermatophyta</taxon>
        <taxon>Magnoliopsida</taxon>
        <taxon>Liliopsida</taxon>
        <taxon>Poales</taxon>
        <taxon>Poaceae</taxon>
        <taxon>BOP clade</taxon>
        <taxon>Pooideae</taxon>
        <taxon>Poodae</taxon>
        <taxon>Poeae</taxon>
        <taxon>Poeae Chloroplast Group 2 (Poeae type)</taxon>
        <taxon>Loliodinae</taxon>
        <taxon>Loliinae</taxon>
        <taxon>Lolium</taxon>
    </lineage>
</organism>
<accession>A0AAD8S4J2</accession>
<dbReference type="Pfam" id="PF12776">
    <property type="entry name" value="Myb_DNA-bind_3"/>
    <property type="match status" value="1"/>
</dbReference>
<evidence type="ECO:0000313" key="3">
    <source>
        <dbReference type="Proteomes" id="UP001231189"/>
    </source>
</evidence>
<dbReference type="InterPro" id="IPR024752">
    <property type="entry name" value="Myb/SANT-like_dom"/>
</dbReference>
<gene>
    <name evidence="2" type="ORF">QYE76_062783</name>
</gene>
<comment type="caution">
    <text evidence="2">The sequence shown here is derived from an EMBL/GenBank/DDBJ whole genome shotgun (WGS) entry which is preliminary data.</text>
</comment>
<evidence type="ECO:0000313" key="2">
    <source>
        <dbReference type="EMBL" id="KAK1644978.1"/>
    </source>
</evidence>